<protein>
    <submittedName>
        <fullName evidence="1">Uncharacterized protein</fullName>
    </submittedName>
</protein>
<name>A0A6V8KGT6_9ACTN</name>
<dbReference type="AlphaFoldDB" id="A0A6V8KGT6"/>
<dbReference type="RefSeq" id="WP_173064327.1">
    <property type="nucleotide sequence ID" value="NZ_BAABGO010000004.1"/>
</dbReference>
<keyword evidence="2" id="KW-1185">Reference proteome</keyword>
<gene>
    <name evidence="1" type="ORF">Phou_072240</name>
</gene>
<proteinExistence type="predicted"/>
<accession>A0A6V8KGT6</accession>
<evidence type="ECO:0000313" key="2">
    <source>
        <dbReference type="Proteomes" id="UP000482800"/>
    </source>
</evidence>
<dbReference type="EMBL" id="BLPF01000002">
    <property type="protein sequence ID" value="GFJ83044.1"/>
    <property type="molecule type" value="Genomic_DNA"/>
</dbReference>
<sequence>MDTEAVFNDDYLYFYAERLDAAHPAGARRGRQGAPAGAGFGDVRGYGDGGAPLTMESRRMVVTGSR</sequence>
<comment type="caution">
    <text evidence="1">The sequence shown here is derived from an EMBL/GenBank/DDBJ whole genome shotgun (WGS) entry which is preliminary data.</text>
</comment>
<dbReference type="Proteomes" id="UP000482800">
    <property type="component" value="Unassembled WGS sequence"/>
</dbReference>
<organism evidence="1 2">
    <name type="scientific">Phytohabitans houttuyneae</name>
    <dbReference type="NCBI Taxonomy" id="1076126"/>
    <lineage>
        <taxon>Bacteria</taxon>
        <taxon>Bacillati</taxon>
        <taxon>Actinomycetota</taxon>
        <taxon>Actinomycetes</taxon>
        <taxon>Micromonosporales</taxon>
        <taxon>Micromonosporaceae</taxon>
    </lineage>
</organism>
<evidence type="ECO:0000313" key="1">
    <source>
        <dbReference type="EMBL" id="GFJ83044.1"/>
    </source>
</evidence>
<reference evidence="1 2" key="1">
    <citation type="submission" date="2020-03" db="EMBL/GenBank/DDBJ databases">
        <title>Whole genome shotgun sequence of Phytohabitans houttuyneae NBRC 108639.</title>
        <authorList>
            <person name="Komaki H."/>
            <person name="Tamura T."/>
        </authorList>
    </citation>
    <scope>NUCLEOTIDE SEQUENCE [LARGE SCALE GENOMIC DNA]</scope>
    <source>
        <strain evidence="1 2">NBRC 108639</strain>
    </source>
</reference>
<reference evidence="1 2" key="2">
    <citation type="submission" date="2020-03" db="EMBL/GenBank/DDBJ databases">
        <authorList>
            <person name="Ichikawa N."/>
            <person name="Kimura A."/>
            <person name="Kitahashi Y."/>
            <person name="Uohara A."/>
        </authorList>
    </citation>
    <scope>NUCLEOTIDE SEQUENCE [LARGE SCALE GENOMIC DNA]</scope>
    <source>
        <strain evidence="1 2">NBRC 108639</strain>
    </source>
</reference>